<dbReference type="InterPro" id="IPR018114">
    <property type="entry name" value="TRYPSIN_HIS"/>
</dbReference>
<dbReference type="InterPro" id="IPR050430">
    <property type="entry name" value="Peptidase_S1"/>
</dbReference>
<keyword evidence="5" id="KW-1015">Disulfide bond</keyword>
<evidence type="ECO:0000256" key="6">
    <source>
        <dbReference type="RuleBase" id="RU363034"/>
    </source>
</evidence>
<dbReference type="PROSITE" id="PS00135">
    <property type="entry name" value="TRYPSIN_SER"/>
    <property type="match status" value="1"/>
</dbReference>
<dbReference type="InterPro" id="IPR009003">
    <property type="entry name" value="Peptidase_S1_PA"/>
</dbReference>
<evidence type="ECO:0000256" key="2">
    <source>
        <dbReference type="ARBA" id="ARBA00022670"/>
    </source>
</evidence>
<evidence type="ECO:0000313" key="8">
    <source>
        <dbReference type="Proteomes" id="UP000192223"/>
    </source>
</evidence>
<dbReference type="InterPro" id="IPR001314">
    <property type="entry name" value="Peptidase_S1A"/>
</dbReference>
<dbReference type="PANTHER" id="PTHR24276">
    <property type="entry name" value="POLYSERASE-RELATED"/>
    <property type="match status" value="1"/>
</dbReference>
<keyword evidence="8" id="KW-1185">Reference proteome</keyword>
<name>A0A7F5RI44_AGRPL</name>
<protein>
    <submittedName>
        <fullName evidence="9">Trypsin-7-like</fullName>
    </submittedName>
</protein>
<feature type="domain" description="Peptidase S1" evidence="7">
    <location>
        <begin position="28"/>
        <end position="255"/>
    </location>
</feature>
<dbReference type="PROSITE" id="PS50240">
    <property type="entry name" value="TRYPSIN_DOM"/>
    <property type="match status" value="1"/>
</dbReference>
<comment type="similarity">
    <text evidence="1">Belongs to the peptidase S1 family.</text>
</comment>
<evidence type="ECO:0000256" key="4">
    <source>
        <dbReference type="ARBA" id="ARBA00022825"/>
    </source>
</evidence>
<dbReference type="Pfam" id="PF00089">
    <property type="entry name" value="Trypsin"/>
    <property type="match status" value="1"/>
</dbReference>
<organism evidence="8 9">
    <name type="scientific">Agrilus planipennis</name>
    <name type="common">Emerald ash borer</name>
    <name type="synonym">Agrilus marcopoli</name>
    <dbReference type="NCBI Taxonomy" id="224129"/>
    <lineage>
        <taxon>Eukaryota</taxon>
        <taxon>Metazoa</taxon>
        <taxon>Ecdysozoa</taxon>
        <taxon>Arthropoda</taxon>
        <taxon>Hexapoda</taxon>
        <taxon>Insecta</taxon>
        <taxon>Pterygota</taxon>
        <taxon>Neoptera</taxon>
        <taxon>Endopterygota</taxon>
        <taxon>Coleoptera</taxon>
        <taxon>Polyphaga</taxon>
        <taxon>Elateriformia</taxon>
        <taxon>Buprestoidea</taxon>
        <taxon>Buprestidae</taxon>
        <taxon>Agrilinae</taxon>
        <taxon>Agrilus</taxon>
    </lineage>
</organism>
<evidence type="ECO:0000259" key="7">
    <source>
        <dbReference type="PROSITE" id="PS50240"/>
    </source>
</evidence>
<dbReference type="InterPro" id="IPR043504">
    <property type="entry name" value="Peptidase_S1_PA_chymotrypsin"/>
</dbReference>
<dbReference type="GO" id="GO:0004252">
    <property type="term" value="F:serine-type endopeptidase activity"/>
    <property type="evidence" value="ECO:0007669"/>
    <property type="project" value="InterPro"/>
</dbReference>
<evidence type="ECO:0000256" key="5">
    <source>
        <dbReference type="ARBA" id="ARBA00023157"/>
    </source>
</evidence>
<keyword evidence="3 6" id="KW-0378">Hydrolase</keyword>
<dbReference type="Proteomes" id="UP000192223">
    <property type="component" value="Unplaced"/>
</dbReference>
<keyword evidence="4 6" id="KW-0720">Serine protease</keyword>
<dbReference type="PANTHER" id="PTHR24276:SF91">
    <property type="entry name" value="AT26814P-RELATED"/>
    <property type="match status" value="1"/>
</dbReference>
<evidence type="ECO:0000256" key="3">
    <source>
        <dbReference type="ARBA" id="ARBA00022801"/>
    </source>
</evidence>
<evidence type="ECO:0000256" key="1">
    <source>
        <dbReference type="ARBA" id="ARBA00007664"/>
    </source>
</evidence>
<dbReference type="KEGG" id="apln:108733897"/>
<dbReference type="SUPFAM" id="SSF50494">
    <property type="entry name" value="Trypsin-like serine proteases"/>
    <property type="match status" value="1"/>
</dbReference>
<dbReference type="InterPro" id="IPR033116">
    <property type="entry name" value="TRYPSIN_SER"/>
</dbReference>
<dbReference type="OrthoDB" id="10059102at2759"/>
<dbReference type="RefSeq" id="XP_025835651.1">
    <property type="nucleotide sequence ID" value="XM_025979866.1"/>
</dbReference>
<accession>A0A7F5RI44</accession>
<dbReference type="SMART" id="SM00020">
    <property type="entry name" value="Tryp_SPc"/>
    <property type="match status" value="1"/>
</dbReference>
<dbReference type="CDD" id="cd00190">
    <property type="entry name" value="Tryp_SPc"/>
    <property type="match status" value="1"/>
</dbReference>
<dbReference type="Gene3D" id="2.40.10.10">
    <property type="entry name" value="Trypsin-like serine proteases"/>
    <property type="match status" value="1"/>
</dbReference>
<dbReference type="FunFam" id="2.40.10.10:FF:000034">
    <property type="entry name" value="Eupolytin"/>
    <property type="match status" value="1"/>
</dbReference>
<feature type="non-terminal residue" evidence="9">
    <location>
        <position position="1"/>
    </location>
</feature>
<dbReference type="InterPro" id="IPR001254">
    <property type="entry name" value="Trypsin_dom"/>
</dbReference>
<reference evidence="9" key="1">
    <citation type="submission" date="2025-08" db="UniProtKB">
        <authorList>
            <consortium name="RefSeq"/>
        </authorList>
    </citation>
    <scope>IDENTIFICATION</scope>
    <source>
        <tissue evidence="9">Entire body</tissue>
    </source>
</reference>
<sequence>IIITLIHLILGIWAIPTQFDNGKNEERIVGGNLTTVESFPYVAQLYHANIRWCGASILSPRWVVTAGHCTYGEDISNITLRAGASETNQTARASITVAEIFLHPLYNATSQDYDICILRLNEDLVFGASTNTILLPPPSLILFSGTMATVVGWGDVSDGGASPTQLEAVSLPVISNEECVRLYNGTGTLITDRSLCALDAPERRDTCHGDSGGPLTVNGVLYGVVSQHTGCADPRYPGIYANVSSLRSFIEQVTGL</sequence>
<dbReference type="GO" id="GO:0006508">
    <property type="term" value="P:proteolysis"/>
    <property type="evidence" value="ECO:0007669"/>
    <property type="project" value="UniProtKB-KW"/>
</dbReference>
<dbReference type="GeneID" id="108733897"/>
<proteinExistence type="inferred from homology"/>
<keyword evidence="2 6" id="KW-0645">Protease</keyword>
<dbReference type="InParanoid" id="A0A7F5RI44"/>
<dbReference type="AlphaFoldDB" id="A0A7F5RI44"/>
<gene>
    <name evidence="9" type="primary">LOC108733897</name>
</gene>
<dbReference type="PRINTS" id="PR00722">
    <property type="entry name" value="CHYMOTRYPSIN"/>
</dbReference>
<evidence type="ECO:0000313" key="9">
    <source>
        <dbReference type="RefSeq" id="XP_025835651.1"/>
    </source>
</evidence>
<dbReference type="PROSITE" id="PS00134">
    <property type="entry name" value="TRYPSIN_HIS"/>
    <property type="match status" value="1"/>
</dbReference>